<proteinExistence type="predicted"/>
<evidence type="ECO:0000313" key="3">
    <source>
        <dbReference type="Proteomes" id="UP000654279"/>
    </source>
</evidence>
<feature type="domain" description="Amidohydrolase-related" evidence="1">
    <location>
        <begin position="225"/>
        <end position="346"/>
    </location>
</feature>
<dbReference type="Proteomes" id="UP000654279">
    <property type="component" value="Unassembled WGS sequence"/>
</dbReference>
<dbReference type="AlphaFoldDB" id="A0A926D2C3"/>
<comment type="caution">
    <text evidence="2">The sequence shown here is derived from an EMBL/GenBank/DDBJ whole genome shotgun (WGS) entry which is preliminary data.</text>
</comment>
<protein>
    <submittedName>
        <fullName evidence="2">Amidohydrolase family protein</fullName>
    </submittedName>
</protein>
<dbReference type="EMBL" id="JACRSO010000007">
    <property type="protein sequence ID" value="MBC8530227.1"/>
    <property type="molecule type" value="Genomic_DNA"/>
</dbReference>
<dbReference type="GO" id="GO:0016787">
    <property type="term" value="F:hydrolase activity"/>
    <property type="evidence" value="ECO:0007669"/>
    <property type="project" value="InterPro"/>
</dbReference>
<dbReference type="InterPro" id="IPR032466">
    <property type="entry name" value="Metal_Hydrolase"/>
</dbReference>
<reference evidence="2" key="1">
    <citation type="submission" date="2020-08" db="EMBL/GenBank/DDBJ databases">
        <title>Genome public.</title>
        <authorList>
            <person name="Liu C."/>
            <person name="Sun Q."/>
        </authorList>
    </citation>
    <scope>NUCLEOTIDE SEQUENCE</scope>
    <source>
        <strain evidence="2">NSJ-44</strain>
    </source>
</reference>
<name>A0A926D2C3_9FIRM</name>
<dbReference type="PANTHER" id="PTHR43383">
    <property type="entry name" value="NODULIN 6"/>
    <property type="match status" value="1"/>
</dbReference>
<evidence type="ECO:0000259" key="1">
    <source>
        <dbReference type="Pfam" id="PF04909"/>
    </source>
</evidence>
<organism evidence="2 3">
    <name type="scientific">Luoshenia tenuis</name>
    <dbReference type="NCBI Taxonomy" id="2763654"/>
    <lineage>
        <taxon>Bacteria</taxon>
        <taxon>Bacillati</taxon>
        <taxon>Bacillota</taxon>
        <taxon>Clostridia</taxon>
        <taxon>Christensenellales</taxon>
        <taxon>Christensenellaceae</taxon>
        <taxon>Luoshenia</taxon>
    </lineage>
</organism>
<dbReference type="Pfam" id="PF04909">
    <property type="entry name" value="Amidohydro_2"/>
    <property type="match status" value="1"/>
</dbReference>
<dbReference type="PANTHER" id="PTHR43383:SF2">
    <property type="entry name" value="AMIDOHYDROLASE 2 FAMILY PROTEIN"/>
    <property type="match status" value="1"/>
</dbReference>
<evidence type="ECO:0000313" key="2">
    <source>
        <dbReference type="EMBL" id="MBC8530227.1"/>
    </source>
</evidence>
<dbReference type="RefSeq" id="WP_249285955.1">
    <property type="nucleotide sequence ID" value="NZ_JACRSO010000007.1"/>
</dbReference>
<accession>A0A926D2C3</accession>
<dbReference type="Gene3D" id="3.20.20.140">
    <property type="entry name" value="Metal-dependent hydrolases"/>
    <property type="match status" value="1"/>
</dbReference>
<gene>
    <name evidence="2" type="ORF">H8699_12360</name>
</gene>
<keyword evidence="3" id="KW-1185">Reference proteome</keyword>
<dbReference type="SUPFAM" id="SSF51556">
    <property type="entry name" value="Metallo-dependent hydrolases"/>
    <property type="match status" value="1"/>
</dbReference>
<dbReference type="InterPro" id="IPR006680">
    <property type="entry name" value="Amidohydro-rel"/>
</dbReference>
<sequence>MTTQNELLQYFANCPINSTHSHHLKDHEFGDISLFKIISRTYVNWIMNDFLEDGEAARRKFLEKYRCNSYATWLVRAIEDIYSVGVPLSLESWDAYDEAIRQAYQSGEHHLDILKNQCGYARVILDKYDDPGSDNGHPDLFAPTLRCDAFFNGYDPALRSHDGVSAYDYIRFREKMSLTEYIAEMKGYIRQCVSSGGVIALKVGMAYERDLHFDNREKTLAVKAFLNPQAAAEDVRAFQDYVMHKLLELAAELGLPVQIHTGLASLKGTNAMALCNLIEEYPSVQFDLFHGSFPWTDDILALAHNFNNVYVDLCWLPIISTTRAIAFIKEALEVTDAERILWGCDTWTSEESYGAVLAGRYCLARALGELVDEGRFDMAYAKRLGVNILYKNAKALFDL</sequence>